<dbReference type="CDD" id="cd06171">
    <property type="entry name" value="Sigma70_r4"/>
    <property type="match status" value="1"/>
</dbReference>
<dbReference type="InterPro" id="IPR013249">
    <property type="entry name" value="RNA_pol_sigma70_r4_t2"/>
</dbReference>
<comment type="caution">
    <text evidence="7">The sequence shown here is derived from an EMBL/GenBank/DDBJ whole genome shotgun (WGS) entry which is preliminary data.</text>
</comment>
<keyword evidence="3" id="KW-0731">Sigma factor</keyword>
<feature type="domain" description="RNA polymerase sigma-70 region 2" evidence="5">
    <location>
        <begin position="27"/>
        <end position="92"/>
    </location>
</feature>
<dbReference type="PANTHER" id="PTHR43133:SF46">
    <property type="entry name" value="RNA POLYMERASE SIGMA-70 FACTOR ECF SUBFAMILY"/>
    <property type="match status" value="1"/>
</dbReference>
<organism evidence="7 8">
    <name type="scientific">Larkinella bovis</name>
    <dbReference type="NCBI Taxonomy" id="683041"/>
    <lineage>
        <taxon>Bacteria</taxon>
        <taxon>Pseudomonadati</taxon>
        <taxon>Bacteroidota</taxon>
        <taxon>Cytophagia</taxon>
        <taxon>Cytophagales</taxon>
        <taxon>Spirosomataceae</taxon>
        <taxon>Larkinella</taxon>
    </lineage>
</organism>
<dbReference type="Gene3D" id="1.10.1740.10">
    <property type="match status" value="1"/>
</dbReference>
<comment type="similarity">
    <text evidence="1">Belongs to the sigma-70 factor family. ECF subfamily.</text>
</comment>
<protein>
    <submittedName>
        <fullName evidence="7">RNA polymerase sigma factor</fullName>
    </submittedName>
</protein>
<proteinExistence type="inferred from homology"/>
<evidence type="ECO:0000256" key="3">
    <source>
        <dbReference type="ARBA" id="ARBA00023082"/>
    </source>
</evidence>
<gene>
    <name evidence="7" type="ORF">ACFPMF_24990</name>
</gene>
<dbReference type="PANTHER" id="PTHR43133">
    <property type="entry name" value="RNA POLYMERASE ECF-TYPE SIGMA FACTO"/>
    <property type="match status" value="1"/>
</dbReference>
<dbReference type="SUPFAM" id="SSF88659">
    <property type="entry name" value="Sigma3 and sigma4 domains of RNA polymerase sigma factors"/>
    <property type="match status" value="1"/>
</dbReference>
<keyword evidence="8" id="KW-1185">Reference proteome</keyword>
<dbReference type="Pfam" id="PF04542">
    <property type="entry name" value="Sigma70_r2"/>
    <property type="match status" value="1"/>
</dbReference>
<dbReference type="Gene3D" id="1.10.10.10">
    <property type="entry name" value="Winged helix-like DNA-binding domain superfamily/Winged helix DNA-binding domain"/>
    <property type="match status" value="1"/>
</dbReference>
<evidence type="ECO:0000256" key="4">
    <source>
        <dbReference type="ARBA" id="ARBA00023163"/>
    </source>
</evidence>
<keyword evidence="2" id="KW-0805">Transcription regulation</keyword>
<evidence type="ECO:0000256" key="2">
    <source>
        <dbReference type="ARBA" id="ARBA00023015"/>
    </source>
</evidence>
<keyword evidence="4" id="KW-0804">Transcription</keyword>
<dbReference type="InterPro" id="IPR013325">
    <property type="entry name" value="RNA_pol_sigma_r2"/>
</dbReference>
<dbReference type="InterPro" id="IPR007627">
    <property type="entry name" value="RNA_pol_sigma70_r2"/>
</dbReference>
<dbReference type="NCBIfam" id="TIGR02937">
    <property type="entry name" value="sigma70-ECF"/>
    <property type="match status" value="1"/>
</dbReference>
<dbReference type="RefSeq" id="WP_379850284.1">
    <property type="nucleotide sequence ID" value="NZ_JBHSMA010000014.1"/>
</dbReference>
<dbReference type="InterPro" id="IPR014327">
    <property type="entry name" value="RNA_pol_sigma70_bacteroid"/>
</dbReference>
<dbReference type="Proteomes" id="UP001596106">
    <property type="component" value="Unassembled WGS sequence"/>
</dbReference>
<evidence type="ECO:0000313" key="7">
    <source>
        <dbReference type="EMBL" id="MFC5412605.1"/>
    </source>
</evidence>
<name>A0ABW0IJN8_9BACT</name>
<dbReference type="SUPFAM" id="SSF88946">
    <property type="entry name" value="Sigma2 domain of RNA polymerase sigma factors"/>
    <property type="match status" value="1"/>
</dbReference>
<evidence type="ECO:0000256" key="1">
    <source>
        <dbReference type="ARBA" id="ARBA00010641"/>
    </source>
</evidence>
<dbReference type="InterPro" id="IPR036388">
    <property type="entry name" value="WH-like_DNA-bd_sf"/>
</dbReference>
<dbReference type="InterPro" id="IPR014284">
    <property type="entry name" value="RNA_pol_sigma-70_dom"/>
</dbReference>
<dbReference type="NCBIfam" id="TIGR02985">
    <property type="entry name" value="Sig70_bacteroi1"/>
    <property type="match status" value="1"/>
</dbReference>
<feature type="domain" description="RNA polymerase sigma factor 70 region 4 type 2" evidence="6">
    <location>
        <begin position="126"/>
        <end position="173"/>
    </location>
</feature>
<evidence type="ECO:0000259" key="5">
    <source>
        <dbReference type="Pfam" id="PF04542"/>
    </source>
</evidence>
<dbReference type="EMBL" id="JBHSMA010000014">
    <property type="protein sequence ID" value="MFC5412605.1"/>
    <property type="molecule type" value="Genomic_DNA"/>
</dbReference>
<dbReference type="InterPro" id="IPR013324">
    <property type="entry name" value="RNA_pol_sigma_r3/r4-like"/>
</dbReference>
<evidence type="ECO:0000259" key="6">
    <source>
        <dbReference type="Pfam" id="PF08281"/>
    </source>
</evidence>
<accession>A0ABW0IJN8</accession>
<dbReference type="Pfam" id="PF08281">
    <property type="entry name" value="Sigma70_r4_2"/>
    <property type="match status" value="1"/>
</dbReference>
<evidence type="ECO:0000313" key="8">
    <source>
        <dbReference type="Proteomes" id="UP001596106"/>
    </source>
</evidence>
<dbReference type="InterPro" id="IPR039425">
    <property type="entry name" value="RNA_pol_sigma-70-like"/>
</dbReference>
<reference evidence="8" key="1">
    <citation type="journal article" date="2019" name="Int. J. Syst. Evol. Microbiol.">
        <title>The Global Catalogue of Microorganisms (GCM) 10K type strain sequencing project: providing services to taxonomists for standard genome sequencing and annotation.</title>
        <authorList>
            <consortium name="The Broad Institute Genomics Platform"/>
            <consortium name="The Broad Institute Genome Sequencing Center for Infectious Disease"/>
            <person name="Wu L."/>
            <person name="Ma J."/>
        </authorList>
    </citation>
    <scope>NUCLEOTIDE SEQUENCE [LARGE SCALE GENOMIC DNA]</scope>
    <source>
        <strain evidence="8">CCUG 55250</strain>
    </source>
</reference>
<sequence length="191" mass="22379">MASHPENSDLELVALIAQDDVQAFAEIYQRYKGILYRHAYRMLNDQEEAKDVLQDLFTTFWTRRKEISVKGSLSSYLYSALRNRIFDLIAHKQVEQKYIQSLAHFMEAGECITDQQVREKELSALIEKEILLLPPRMREVFELSRKHNLSYKEIADELNISDKTVKKQVNNALTILREKIDIAFLLAFLLK</sequence>